<dbReference type="InterPro" id="IPR000668">
    <property type="entry name" value="Peptidase_C1A_C"/>
</dbReference>
<protein>
    <submittedName>
        <fullName evidence="27">Uncharacterized protein</fullName>
    </submittedName>
</protein>
<comment type="catalytic activity">
    <reaction evidence="19">
        <text>9-(9Z-octadecenoyloxy)-octadecanoate + H2O = 9-hydroxy-octadecanoate + (9Z)-octadecenoate + H(+)</text>
        <dbReference type="Rhea" id="RHEA:52048"/>
        <dbReference type="ChEBI" id="CHEBI:15377"/>
        <dbReference type="ChEBI" id="CHEBI:15378"/>
        <dbReference type="ChEBI" id="CHEBI:30823"/>
        <dbReference type="ChEBI" id="CHEBI:136282"/>
        <dbReference type="ChEBI" id="CHEBI:136286"/>
    </reaction>
    <physiologicalReaction direction="left-to-right" evidence="19">
        <dbReference type="Rhea" id="RHEA:52049"/>
    </physiologicalReaction>
</comment>
<dbReference type="FunFam" id="3.90.70.10:FF:000006">
    <property type="entry name" value="Cathepsin S"/>
    <property type="match status" value="1"/>
</dbReference>
<dbReference type="InterPro" id="IPR025660">
    <property type="entry name" value="Pept_his_AS"/>
</dbReference>
<evidence type="ECO:0000256" key="9">
    <source>
        <dbReference type="ARBA" id="ARBA00022807"/>
    </source>
</evidence>
<dbReference type="Gene3D" id="3.90.70.10">
    <property type="entry name" value="Cysteine proteinases"/>
    <property type="match status" value="1"/>
</dbReference>
<evidence type="ECO:0000259" key="25">
    <source>
        <dbReference type="SMART" id="SM00645"/>
    </source>
</evidence>
<dbReference type="Proteomes" id="UP000663879">
    <property type="component" value="Unassembled WGS sequence"/>
</dbReference>
<comment type="catalytic activity">
    <reaction evidence="15">
        <text>13-octadecanoyloxy-octadecanoate + H2O = 13-hydroxy-octadecanoate + octadecanoate + H(+)</text>
        <dbReference type="Rhea" id="RHEA:52084"/>
        <dbReference type="ChEBI" id="CHEBI:15377"/>
        <dbReference type="ChEBI" id="CHEBI:15378"/>
        <dbReference type="ChEBI" id="CHEBI:25629"/>
        <dbReference type="ChEBI" id="CHEBI:136304"/>
        <dbReference type="ChEBI" id="CHEBI:136335"/>
    </reaction>
    <physiologicalReaction direction="left-to-right" evidence="15">
        <dbReference type="Rhea" id="RHEA:52085"/>
    </physiologicalReaction>
</comment>
<evidence type="ECO:0000256" key="5">
    <source>
        <dbReference type="ARBA" id="ARBA00022670"/>
    </source>
</evidence>
<keyword evidence="28" id="KW-1185">Reference proteome</keyword>
<feature type="transmembrane region" description="Helical" evidence="24">
    <location>
        <begin position="234"/>
        <end position="250"/>
    </location>
</feature>
<feature type="transmembrane region" description="Helical" evidence="24">
    <location>
        <begin position="131"/>
        <end position="148"/>
    </location>
</feature>
<dbReference type="SMART" id="SM00645">
    <property type="entry name" value="Pept_C1"/>
    <property type="match status" value="1"/>
</dbReference>
<name>A0A813PM91_9BILA</name>
<keyword evidence="5" id="KW-0645">Protease</keyword>
<evidence type="ECO:0000256" key="22">
    <source>
        <dbReference type="ARBA" id="ARBA00049322"/>
    </source>
</evidence>
<comment type="catalytic activity">
    <reaction evidence="16">
        <text>9-hexadecanoyloxy-octadecanoate + H2O = 9-hydroxy-octadecanoate + hexadecanoate + H(+)</text>
        <dbReference type="Rhea" id="RHEA:52052"/>
        <dbReference type="ChEBI" id="CHEBI:7896"/>
        <dbReference type="ChEBI" id="CHEBI:15377"/>
        <dbReference type="ChEBI" id="CHEBI:15378"/>
        <dbReference type="ChEBI" id="CHEBI:83670"/>
        <dbReference type="ChEBI" id="CHEBI:136286"/>
    </reaction>
    <physiologicalReaction direction="left-to-right" evidence="16">
        <dbReference type="Rhea" id="RHEA:52053"/>
    </physiologicalReaction>
</comment>
<keyword evidence="11 24" id="KW-0472">Membrane</keyword>
<feature type="domain" description="Cathepsin propeptide inhibitor" evidence="26">
    <location>
        <begin position="259"/>
        <end position="319"/>
    </location>
</feature>
<dbReference type="Pfam" id="PF00112">
    <property type="entry name" value="Peptidase_C1"/>
    <property type="match status" value="1"/>
</dbReference>
<dbReference type="CDD" id="cd02248">
    <property type="entry name" value="Peptidase_C1A"/>
    <property type="match status" value="1"/>
</dbReference>
<dbReference type="InterPro" id="IPR039417">
    <property type="entry name" value="Peptidase_C1A_papain-like"/>
</dbReference>
<evidence type="ECO:0000256" key="15">
    <source>
        <dbReference type="ARBA" id="ARBA00047427"/>
    </source>
</evidence>
<dbReference type="InterPro" id="IPR013201">
    <property type="entry name" value="Prot_inhib_I29"/>
</dbReference>
<dbReference type="GO" id="GO:0008234">
    <property type="term" value="F:cysteine-type peptidase activity"/>
    <property type="evidence" value="ECO:0007669"/>
    <property type="project" value="UniProtKB-KW"/>
</dbReference>
<evidence type="ECO:0000256" key="13">
    <source>
        <dbReference type="ARBA" id="ARBA00023157"/>
    </source>
</evidence>
<keyword evidence="9" id="KW-0788">Thiol protease</keyword>
<evidence type="ECO:0000313" key="28">
    <source>
        <dbReference type="Proteomes" id="UP000663879"/>
    </source>
</evidence>
<organism evidence="27 28">
    <name type="scientific">Brachionus calyciflorus</name>
    <dbReference type="NCBI Taxonomy" id="104777"/>
    <lineage>
        <taxon>Eukaryota</taxon>
        <taxon>Metazoa</taxon>
        <taxon>Spiralia</taxon>
        <taxon>Gnathifera</taxon>
        <taxon>Rotifera</taxon>
        <taxon>Eurotatoria</taxon>
        <taxon>Monogononta</taxon>
        <taxon>Pseudotrocha</taxon>
        <taxon>Ploima</taxon>
        <taxon>Brachionidae</taxon>
        <taxon>Brachionus</taxon>
    </lineage>
</organism>
<evidence type="ECO:0000256" key="23">
    <source>
        <dbReference type="ARBA" id="ARBA00049428"/>
    </source>
</evidence>
<comment type="catalytic activity">
    <reaction evidence="1">
        <text>9-(9Z-hexadecenoyloxy)-octadecanoate + H2O = (9Z)-hexadecenoate + 9-hydroxy-octadecanoate + H(+)</text>
        <dbReference type="Rhea" id="RHEA:52068"/>
        <dbReference type="ChEBI" id="CHEBI:15377"/>
        <dbReference type="ChEBI" id="CHEBI:15378"/>
        <dbReference type="ChEBI" id="CHEBI:32372"/>
        <dbReference type="ChEBI" id="CHEBI:136286"/>
        <dbReference type="ChEBI" id="CHEBI:136309"/>
    </reaction>
    <physiologicalReaction direction="left-to-right" evidence="1">
        <dbReference type="Rhea" id="RHEA:52069"/>
    </physiologicalReaction>
</comment>
<keyword evidence="10 24" id="KW-1133">Transmembrane helix</keyword>
<evidence type="ECO:0000256" key="21">
    <source>
        <dbReference type="ARBA" id="ARBA00049296"/>
    </source>
</evidence>
<dbReference type="PANTHER" id="PTHR12411">
    <property type="entry name" value="CYSTEINE PROTEASE FAMILY C1-RELATED"/>
    <property type="match status" value="1"/>
</dbReference>
<comment type="catalytic activity">
    <reaction evidence="18">
        <text>12-(9Z-octadecenoyloxy)-octadecanoate + H2O = 12-hydroxyoctadecanoate + (9Z)-octadecenoate + H(+)</text>
        <dbReference type="Rhea" id="RHEA:52060"/>
        <dbReference type="ChEBI" id="CHEBI:15377"/>
        <dbReference type="ChEBI" id="CHEBI:15378"/>
        <dbReference type="ChEBI" id="CHEBI:30823"/>
        <dbReference type="ChEBI" id="CHEBI:84201"/>
        <dbReference type="ChEBI" id="CHEBI:136302"/>
    </reaction>
    <physiologicalReaction direction="left-to-right" evidence="18">
        <dbReference type="Rhea" id="RHEA:52061"/>
    </physiologicalReaction>
</comment>
<dbReference type="FunFam" id="2.40.50.170:FF:000001">
    <property type="entry name" value="Cathepsin L1"/>
    <property type="match status" value="1"/>
</dbReference>
<dbReference type="GO" id="GO:0031410">
    <property type="term" value="C:cytoplasmic vesicle"/>
    <property type="evidence" value="ECO:0007669"/>
    <property type="project" value="UniProtKB-ARBA"/>
</dbReference>
<comment type="catalytic activity">
    <reaction evidence="22">
        <text>13-(9Z-hexadecenoyloxy)-octadecanoate + H2O = 13-hydroxy-octadecanoate + (9Z)-hexadecenoate + H(+)</text>
        <dbReference type="Rhea" id="RHEA:52076"/>
        <dbReference type="ChEBI" id="CHEBI:15377"/>
        <dbReference type="ChEBI" id="CHEBI:15378"/>
        <dbReference type="ChEBI" id="CHEBI:32372"/>
        <dbReference type="ChEBI" id="CHEBI:136304"/>
        <dbReference type="ChEBI" id="CHEBI:136315"/>
    </reaction>
    <physiologicalReaction direction="left-to-right" evidence="22">
        <dbReference type="Rhea" id="RHEA:52077"/>
    </physiologicalReaction>
</comment>
<evidence type="ECO:0000256" key="17">
    <source>
        <dbReference type="ARBA" id="ARBA00048680"/>
    </source>
</evidence>
<dbReference type="PRINTS" id="PR00705">
    <property type="entry name" value="PAPAIN"/>
</dbReference>
<feature type="transmembrane region" description="Helical" evidence="24">
    <location>
        <begin position="195"/>
        <end position="214"/>
    </location>
</feature>
<sequence length="575" mass="64965">MAKTSVTGCILYIFVAVLYSISVTKDIFFNKRSTFYKSFGGRFKFLTMINLYIHFFYFVSCSLVGILDLVLSNKSAKIFARFKKFLNFLYSSIVFPVGVFVAVTFWAIYIFDRELIFPKSVDNLIPVWQNHLMHTLPLFAPILENFYTKHFYGDSLVKGVLPTFILAGIYITWVFVIFHYGGFWVYPVLEVLPPVYKGAFFAGLLVFLGVLYKVGELLNSLLWPSADAIQMSRLLNIIVLAVCFCAAFGIRDDLMQHLWNKFKKSHGKSYLGAELESYRFGIFKKNIELIEKHNQDYSDGLVTYRLGINSFADWTVEEFRERLLGTRLNKTAGYKSVGKFLGLPKHVQIPDKLDWREEGAVTPVKNQGQCGSCWAFSTTGSMEGAHFRLTGNLVSLSEQQLVDCSDDYDNEGCNGGLMDNAFTYIKENGGLQSEDSYPYTAKHGKCKFDKTKVVAKCSGFVDVKSGDEKALKEAIATNGPVSVAIDVTEDRFMFYRDGIFVDDTCENDEESLNHGVLAVGYGRNTTKDGKEMDYWVIKNSWGTGWGMNGYILMARNVDNMCGVSTAASYPLMNQE</sequence>
<keyword evidence="13" id="KW-1015">Disulfide bond</keyword>
<comment type="catalytic activity">
    <reaction evidence="20">
        <text>9-octadecanoyloxy-octadecanoate + H2O = 9-hydroxy-octadecanoate + octadecanoate + H(+)</text>
        <dbReference type="Rhea" id="RHEA:52096"/>
        <dbReference type="ChEBI" id="CHEBI:15377"/>
        <dbReference type="ChEBI" id="CHEBI:15378"/>
        <dbReference type="ChEBI" id="CHEBI:25629"/>
        <dbReference type="ChEBI" id="CHEBI:136286"/>
        <dbReference type="ChEBI" id="CHEBI:136373"/>
    </reaction>
    <physiologicalReaction direction="left-to-right" evidence="20">
        <dbReference type="Rhea" id="RHEA:52097"/>
    </physiologicalReaction>
</comment>
<dbReference type="GO" id="GO:0016020">
    <property type="term" value="C:membrane"/>
    <property type="evidence" value="ECO:0007669"/>
    <property type="project" value="InterPro"/>
</dbReference>
<feature type="domain" description="Peptidase C1A papain C-terminal" evidence="25">
    <location>
        <begin position="349"/>
        <end position="571"/>
    </location>
</feature>
<evidence type="ECO:0000256" key="1">
    <source>
        <dbReference type="ARBA" id="ARBA00000923"/>
    </source>
</evidence>
<dbReference type="GO" id="GO:0006508">
    <property type="term" value="P:proteolysis"/>
    <property type="evidence" value="ECO:0007669"/>
    <property type="project" value="UniProtKB-KW"/>
</dbReference>
<evidence type="ECO:0000256" key="19">
    <source>
        <dbReference type="ARBA" id="ARBA00048800"/>
    </source>
</evidence>
<evidence type="ECO:0000259" key="26">
    <source>
        <dbReference type="SMART" id="SM00848"/>
    </source>
</evidence>
<feature type="transmembrane region" description="Helical" evidence="24">
    <location>
        <begin position="160"/>
        <end position="183"/>
    </location>
</feature>
<dbReference type="SUPFAM" id="SSF54001">
    <property type="entry name" value="Cysteine proteinases"/>
    <property type="match status" value="1"/>
</dbReference>
<dbReference type="Pfam" id="PF08246">
    <property type="entry name" value="Inhibitor_I29"/>
    <property type="match status" value="1"/>
</dbReference>
<evidence type="ECO:0000256" key="18">
    <source>
        <dbReference type="ARBA" id="ARBA00048701"/>
    </source>
</evidence>
<dbReference type="InterPro" id="IPR000169">
    <property type="entry name" value="Pept_cys_AS"/>
</dbReference>
<evidence type="ECO:0000256" key="11">
    <source>
        <dbReference type="ARBA" id="ARBA00023136"/>
    </source>
</evidence>
<evidence type="ECO:0000256" key="14">
    <source>
        <dbReference type="ARBA" id="ARBA00047368"/>
    </source>
</evidence>
<comment type="similarity">
    <text evidence="3">Belongs to the peptidase C1 family.</text>
</comment>
<comment type="similarity">
    <text evidence="4">Belongs to the AIG1 family.</text>
</comment>
<dbReference type="AlphaFoldDB" id="A0A813PM91"/>
<dbReference type="Pfam" id="PF04750">
    <property type="entry name" value="Far-17a_AIG1"/>
    <property type="match status" value="1"/>
</dbReference>
<comment type="catalytic activity">
    <reaction evidence="17">
        <text>12-octadecanoyloxy-octadecanoate + H2O = 12-hydroxyoctadecanoate + octadecanoate + H(+)</text>
        <dbReference type="Rhea" id="RHEA:52080"/>
        <dbReference type="ChEBI" id="CHEBI:15377"/>
        <dbReference type="ChEBI" id="CHEBI:15378"/>
        <dbReference type="ChEBI" id="CHEBI:25629"/>
        <dbReference type="ChEBI" id="CHEBI:84201"/>
        <dbReference type="ChEBI" id="CHEBI:136330"/>
    </reaction>
    <physiologicalReaction direction="left-to-right" evidence="17">
        <dbReference type="Rhea" id="RHEA:52081"/>
    </physiologicalReaction>
</comment>
<evidence type="ECO:0000256" key="8">
    <source>
        <dbReference type="ARBA" id="ARBA00022801"/>
    </source>
</evidence>
<comment type="catalytic activity">
    <reaction evidence="14">
        <text>12-hexadecanoyloxy-octadecanoate + H2O = 12-hydroxyoctadecanoate + hexadecanoate + H(+)</text>
        <dbReference type="Rhea" id="RHEA:52056"/>
        <dbReference type="ChEBI" id="CHEBI:7896"/>
        <dbReference type="ChEBI" id="CHEBI:15377"/>
        <dbReference type="ChEBI" id="CHEBI:15378"/>
        <dbReference type="ChEBI" id="CHEBI:83677"/>
        <dbReference type="ChEBI" id="CHEBI:84201"/>
    </reaction>
    <physiologicalReaction direction="left-to-right" evidence="14">
        <dbReference type="Rhea" id="RHEA:52057"/>
    </physiologicalReaction>
</comment>
<comment type="catalytic activity">
    <reaction evidence="21">
        <text>13-(9Z-octadecenoyloxy)-octadecanoate + H2O = 13-hydroxy-octadecanoate + (9Z)-octadecenoate + H(+)</text>
        <dbReference type="Rhea" id="RHEA:52064"/>
        <dbReference type="ChEBI" id="CHEBI:15377"/>
        <dbReference type="ChEBI" id="CHEBI:15378"/>
        <dbReference type="ChEBI" id="CHEBI:30823"/>
        <dbReference type="ChEBI" id="CHEBI:136303"/>
        <dbReference type="ChEBI" id="CHEBI:136304"/>
    </reaction>
    <physiologicalReaction direction="left-to-right" evidence="21">
        <dbReference type="Rhea" id="RHEA:52065"/>
    </physiologicalReaction>
</comment>
<evidence type="ECO:0000256" key="6">
    <source>
        <dbReference type="ARBA" id="ARBA00022692"/>
    </source>
</evidence>
<accession>A0A813PM91</accession>
<evidence type="ECO:0000256" key="2">
    <source>
        <dbReference type="ARBA" id="ARBA00004127"/>
    </source>
</evidence>
<dbReference type="GO" id="GO:0005767">
    <property type="term" value="C:secondary lysosome"/>
    <property type="evidence" value="ECO:0007669"/>
    <property type="project" value="UniProtKB-ARBA"/>
</dbReference>
<evidence type="ECO:0000256" key="10">
    <source>
        <dbReference type="ARBA" id="ARBA00022989"/>
    </source>
</evidence>
<comment type="caution">
    <text evidence="27">The sequence shown here is derived from an EMBL/GenBank/DDBJ whole genome shotgun (WGS) entry which is preliminary data.</text>
</comment>
<dbReference type="OrthoDB" id="6595093at2759"/>
<keyword evidence="8" id="KW-0378">Hydrolase</keyword>
<evidence type="ECO:0000256" key="4">
    <source>
        <dbReference type="ARBA" id="ARBA00009300"/>
    </source>
</evidence>
<dbReference type="EMBL" id="CAJNOC010000393">
    <property type="protein sequence ID" value="CAF0754930.1"/>
    <property type="molecule type" value="Genomic_DNA"/>
</dbReference>
<evidence type="ECO:0000256" key="20">
    <source>
        <dbReference type="ARBA" id="ARBA00049221"/>
    </source>
</evidence>
<evidence type="ECO:0000256" key="24">
    <source>
        <dbReference type="SAM" id="Phobius"/>
    </source>
</evidence>
<gene>
    <name evidence="27" type="ORF">OXX778_LOCUS4120</name>
</gene>
<evidence type="ECO:0000256" key="3">
    <source>
        <dbReference type="ARBA" id="ARBA00008455"/>
    </source>
</evidence>
<feature type="transmembrane region" description="Helical" evidence="24">
    <location>
        <begin position="49"/>
        <end position="67"/>
    </location>
</feature>
<dbReference type="InterPro" id="IPR013128">
    <property type="entry name" value="Peptidase_C1A"/>
</dbReference>
<evidence type="ECO:0000256" key="16">
    <source>
        <dbReference type="ARBA" id="ARBA00047863"/>
    </source>
</evidence>
<proteinExistence type="inferred from homology"/>
<dbReference type="InterPro" id="IPR006838">
    <property type="entry name" value="ADTRP_AIG1"/>
</dbReference>
<evidence type="ECO:0000256" key="7">
    <source>
        <dbReference type="ARBA" id="ARBA00022729"/>
    </source>
</evidence>
<feature type="transmembrane region" description="Helical" evidence="24">
    <location>
        <begin position="9"/>
        <end position="29"/>
    </location>
</feature>
<dbReference type="PROSITE" id="PS00639">
    <property type="entry name" value="THIOL_PROTEASE_HIS"/>
    <property type="match status" value="1"/>
</dbReference>
<reference evidence="27" key="1">
    <citation type="submission" date="2021-02" db="EMBL/GenBank/DDBJ databases">
        <authorList>
            <person name="Nowell W R."/>
        </authorList>
    </citation>
    <scope>NUCLEOTIDE SEQUENCE</scope>
    <source>
        <strain evidence="27">Ploen Becks lab</strain>
    </source>
</reference>
<dbReference type="PROSITE" id="PS00640">
    <property type="entry name" value="THIOL_PROTEASE_ASN"/>
    <property type="match status" value="1"/>
</dbReference>
<feature type="transmembrane region" description="Helical" evidence="24">
    <location>
        <begin position="88"/>
        <end position="111"/>
    </location>
</feature>
<keyword evidence="7" id="KW-0732">Signal</keyword>
<dbReference type="InterPro" id="IPR025661">
    <property type="entry name" value="Pept_asp_AS"/>
</dbReference>
<comment type="subcellular location">
    <subcellularLocation>
        <location evidence="2">Endomembrane system</location>
        <topology evidence="2">Multi-pass membrane protein</topology>
    </subcellularLocation>
</comment>
<keyword evidence="6 24" id="KW-0812">Transmembrane</keyword>
<evidence type="ECO:0000313" key="27">
    <source>
        <dbReference type="EMBL" id="CAF0754930.1"/>
    </source>
</evidence>
<comment type="catalytic activity">
    <reaction evidence="23">
        <text>12-(9Z-hexadecenoyloxy)-octadecanoate + H2O = 12-hydroxyoctadecanoate + (9Z)-hexadecenoate + H(+)</text>
        <dbReference type="Rhea" id="RHEA:52072"/>
        <dbReference type="ChEBI" id="CHEBI:15377"/>
        <dbReference type="ChEBI" id="CHEBI:15378"/>
        <dbReference type="ChEBI" id="CHEBI:32372"/>
        <dbReference type="ChEBI" id="CHEBI:84201"/>
        <dbReference type="ChEBI" id="CHEBI:136312"/>
    </reaction>
    <physiologicalReaction direction="left-to-right" evidence="23">
        <dbReference type="Rhea" id="RHEA:52073"/>
    </physiologicalReaction>
</comment>
<dbReference type="InterPro" id="IPR038765">
    <property type="entry name" value="Papain-like_cys_pep_sf"/>
</dbReference>
<dbReference type="SMART" id="SM00848">
    <property type="entry name" value="Inhibitor_I29"/>
    <property type="match status" value="1"/>
</dbReference>
<dbReference type="PROSITE" id="PS00139">
    <property type="entry name" value="THIOL_PROTEASE_CYS"/>
    <property type="match status" value="1"/>
</dbReference>
<evidence type="ECO:0000256" key="12">
    <source>
        <dbReference type="ARBA" id="ARBA00023145"/>
    </source>
</evidence>
<dbReference type="GO" id="GO:0012505">
    <property type="term" value="C:endomembrane system"/>
    <property type="evidence" value="ECO:0007669"/>
    <property type="project" value="UniProtKB-SubCell"/>
</dbReference>
<keyword evidence="12" id="KW-0865">Zymogen</keyword>